<protein>
    <submittedName>
        <fullName evidence="1">Uncharacterized protein</fullName>
    </submittedName>
</protein>
<dbReference type="Proteomes" id="UP000030748">
    <property type="component" value="Unassembled WGS sequence"/>
</dbReference>
<evidence type="ECO:0000313" key="1">
    <source>
        <dbReference type="EMBL" id="EYU20807.1"/>
    </source>
</evidence>
<accession>A0A022PWQ5</accession>
<evidence type="ECO:0000313" key="2">
    <source>
        <dbReference type="Proteomes" id="UP000030748"/>
    </source>
</evidence>
<name>A0A022PWQ5_ERYGU</name>
<dbReference type="EMBL" id="KI632259">
    <property type="protein sequence ID" value="EYU20807.1"/>
    <property type="molecule type" value="Genomic_DNA"/>
</dbReference>
<dbReference type="AlphaFoldDB" id="A0A022PWQ5"/>
<gene>
    <name evidence="1" type="ORF">MIMGU_mgv1a016588mg</name>
</gene>
<keyword evidence="2" id="KW-1185">Reference proteome</keyword>
<reference evidence="1 2" key="1">
    <citation type="journal article" date="2013" name="Proc. Natl. Acad. Sci. U.S.A.">
        <title>Fine-scale variation in meiotic recombination in Mimulus inferred from population shotgun sequencing.</title>
        <authorList>
            <person name="Hellsten U."/>
            <person name="Wright K.M."/>
            <person name="Jenkins J."/>
            <person name="Shu S."/>
            <person name="Yuan Y."/>
            <person name="Wessler S.R."/>
            <person name="Schmutz J."/>
            <person name="Willis J.H."/>
            <person name="Rokhsar D.S."/>
        </authorList>
    </citation>
    <scope>NUCLEOTIDE SEQUENCE [LARGE SCALE GENOMIC DNA]</scope>
    <source>
        <strain evidence="2">cv. DUN x IM62</strain>
    </source>
</reference>
<organism evidence="1 2">
    <name type="scientific">Erythranthe guttata</name>
    <name type="common">Yellow monkey flower</name>
    <name type="synonym">Mimulus guttatus</name>
    <dbReference type="NCBI Taxonomy" id="4155"/>
    <lineage>
        <taxon>Eukaryota</taxon>
        <taxon>Viridiplantae</taxon>
        <taxon>Streptophyta</taxon>
        <taxon>Embryophyta</taxon>
        <taxon>Tracheophyta</taxon>
        <taxon>Spermatophyta</taxon>
        <taxon>Magnoliopsida</taxon>
        <taxon>eudicotyledons</taxon>
        <taxon>Gunneridae</taxon>
        <taxon>Pentapetalae</taxon>
        <taxon>asterids</taxon>
        <taxon>lamiids</taxon>
        <taxon>Lamiales</taxon>
        <taxon>Phrymaceae</taxon>
        <taxon>Erythranthe</taxon>
    </lineage>
</organism>
<sequence length="115" mass="11611">MAIDASVRVTSFPASTHLSKTFPTALVLDLLSPASVLVSKVSNSFSIFSPSDSSASDIDSSASSAEAASLTAVSGVSSSVKASATSSVCSSLLLAPASEENVRASMYGFEELDVL</sequence>
<proteinExistence type="predicted"/>